<dbReference type="EMBL" id="JAGGJR010000011">
    <property type="protein sequence ID" value="MBP1875571.1"/>
    <property type="molecule type" value="Genomic_DNA"/>
</dbReference>
<proteinExistence type="predicted"/>
<name>A0ACC5T369_ENSAD</name>
<comment type="caution">
    <text evidence="1">The sequence shown here is derived from an EMBL/GenBank/DDBJ whole genome shotgun (WGS) entry which is preliminary data.</text>
</comment>
<dbReference type="Proteomes" id="UP000823773">
    <property type="component" value="Unassembled WGS sequence"/>
</dbReference>
<evidence type="ECO:0000313" key="1">
    <source>
        <dbReference type="EMBL" id="MBP1875571.1"/>
    </source>
</evidence>
<sequence>MLSFLLGVRSVAVNVRLDSPLRVAACYRTLIFISGVAEEGYFAFSGVEG</sequence>
<keyword evidence="2" id="KW-1185">Reference proteome</keyword>
<gene>
    <name evidence="1" type="ORF">J2Z19_005307</name>
</gene>
<protein>
    <submittedName>
        <fullName evidence="1">Uncharacterized protein</fullName>
    </submittedName>
</protein>
<accession>A0ACC5T369</accession>
<reference evidence="1" key="1">
    <citation type="submission" date="2021-03" db="EMBL/GenBank/DDBJ databases">
        <title>Genomic Encyclopedia of Type Strains, Phase IV (KMG-IV): sequencing the most valuable type-strain genomes for metagenomic binning, comparative biology and taxonomic classification.</title>
        <authorList>
            <person name="Goeker M."/>
        </authorList>
    </citation>
    <scope>NUCLEOTIDE SEQUENCE</scope>
    <source>
        <strain evidence="1">DSM 18131</strain>
    </source>
</reference>
<evidence type="ECO:0000313" key="2">
    <source>
        <dbReference type="Proteomes" id="UP000823773"/>
    </source>
</evidence>
<organism evidence="1 2">
    <name type="scientific">Ensifer adhaerens</name>
    <name type="common">Sinorhizobium morelense</name>
    <dbReference type="NCBI Taxonomy" id="106592"/>
    <lineage>
        <taxon>Bacteria</taxon>
        <taxon>Pseudomonadati</taxon>
        <taxon>Pseudomonadota</taxon>
        <taxon>Alphaproteobacteria</taxon>
        <taxon>Hyphomicrobiales</taxon>
        <taxon>Rhizobiaceae</taxon>
        <taxon>Sinorhizobium/Ensifer group</taxon>
        <taxon>Ensifer</taxon>
    </lineage>
</organism>